<dbReference type="EMBL" id="CAJMXA010003566">
    <property type="protein sequence ID" value="CAE6503566.1"/>
    <property type="molecule type" value="Genomic_DNA"/>
</dbReference>
<dbReference type="InterPro" id="IPR035992">
    <property type="entry name" value="Ricin_B-like_lectins"/>
</dbReference>
<protein>
    <recommendedName>
        <fullName evidence="2">Ricin B lectin domain-containing protein</fullName>
    </recommendedName>
</protein>
<dbReference type="Pfam" id="PF14200">
    <property type="entry name" value="RicinB_lectin_2"/>
    <property type="match status" value="1"/>
</dbReference>
<comment type="caution">
    <text evidence="3">The sequence shown here is derived from an EMBL/GenBank/DDBJ whole genome shotgun (WGS) entry which is preliminary data.</text>
</comment>
<evidence type="ECO:0000313" key="4">
    <source>
        <dbReference type="Proteomes" id="UP000663853"/>
    </source>
</evidence>
<dbReference type="CDD" id="cd23455">
    <property type="entry name" value="beta-trefoil_Ricin_RSA"/>
    <property type="match status" value="1"/>
</dbReference>
<accession>A0A8H3D196</accession>
<feature type="domain" description="Ricin B lectin" evidence="2">
    <location>
        <begin position="152"/>
        <end position="269"/>
    </location>
</feature>
<evidence type="ECO:0000313" key="3">
    <source>
        <dbReference type="EMBL" id="CAE6503566.1"/>
    </source>
</evidence>
<dbReference type="InterPro" id="IPR000772">
    <property type="entry name" value="Ricin_B_lectin"/>
</dbReference>
<evidence type="ECO:0000259" key="2">
    <source>
        <dbReference type="Pfam" id="PF14200"/>
    </source>
</evidence>
<sequence length="284" mass="31631">MAAYPGVYRIKNVETGTYMTMTSTGTKTSIVCSEAGERDKQSLWRLVAVSGGKHKLRNLEHNLEAHTGQDFYMIGEPNGHSWLIRNENGDERIIDSGNHNVILEGVKATKKVQLKLDKSQKNQRWIFEPASDPDRDTEPQLPPGDYPVSPDIYILKNVKTGTVMDLDGAKEGENVRIFGFQANGGTNQKWNIQPGSKAPSMTIRCLATDTYAAYPAFEQGATLRSSAQPHEYDITSADKGFYISPVQKSDYVLDLTGAGEADETEICLWVKHTGDHQKWYFEAP</sequence>
<reference evidence="3" key="1">
    <citation type="submission" date="2021-01" db="EMBL/GenBank/DDBJ databases">
        <authorList>
            <person name="Kaushik A."/>
        </authorList>
    </citation>
    <scope>NUCLEOTIDE SEQUENCE</scope>
    <source>
        <strain evidence="3">AG6-10EEA</strain>
    </source>
</reference>
<feature type="region of interest" description="Disordered" evidence="1">
    <location>
        <begin position="126"/>
        <end position="146"/>
    </location>
</feature>
<proteinExistence type="predicted"/>
<dbReference type="CDD" id="cd00161">
    <property type="entry name" value="beta-trefoil_Ricin-like"/>
    <property type="match status" value="1"/>
</dbReference>
<dbReference type="Proteomes" id="UP000663853">
    <property type="component" value="Unassembled WGS sequence"/>
</dbReference>
<name>A0A8H3D196_9AGAM</name>
<dbReference type="PROSITE" id="PS50231">
    <property type="entry name" value="RICIN_B_LECTIN"/>
    <property type="match status" value="1"/>
</dbReference>
<gene>
    <name evidence="3" type="ORF">RDB_LOCUS116190</name>
</gene>
<dbReference type="Gene3D" id="2.80.10.50">
    <property type="match status" value="2"/>
</dbReference>
<evidence type="ECO:0000256" key="1">
    <source>
        <dbReference type="SAM" id="MobiDB-lite"/>
    </source>
</evidence>
<dbReference type="AlphaFoldDB" id="A0A8H3D196"/>
<dbReference type="SUPFAM" id="SSF50370">
    <property type="entry name" value="Ricin B-like lectins"/>
    <property type="match status" value="2"/>
</dbReference>
<organism evidence="3 4">
    <name type="scientific">Rhizoctonia solani</name>
    <dbReference type="NCBI Taxonomy" id="456999"/>
    <lineage>
        <taxon>Eukaryota</taxon>
        <taxon>Fungi</taxon>
        <taxon>Dikarya</taxon>
        <taxon>Basidiomycota</taxon>
        <taxon>Agaricomycotina</taxon>
        <taxon>Agaricomycetes</taxon>
        <taxon>Cantharellales</taxon>
        <taxon>Ceratobasidiaceae</taxon>
        <taxon>Rhizoctonia</taxon>
    </lineage>
</organism>